<dbReference type="PANTHER" id="PTHR34461:SF2">
    <property type="entry name" value="EXPRESSED PROTEIN"/>
    <property type="match status" value="1"/>
</dbReference>
<dbReference type="EMBL" id="JAWXYG010000009">
    <property type="protein sequence ID" value="KAK4263864.1"/>
    <property type="molecule type" value="Genomic_DNA"/>
</dbReference>
<accession>A0AAE1J947</accession>
<evidence type="ECO:0000256" key="1">
    <source>
        <dbReference type="SAM" id="MobiDB-lite"/>
    </source>
</evidence>
<feature type="region of interest" description="Disordered" evidence="1">
    <location>
        <begin position="105"/>
        <end position="130"/>
    </location>
</feature>
<dbReference type="PANTHER" id="PTHR34461">
    <property type="entry name" value="EXPRESSED PROTEIN"/>
    <property type="match status" value="1"/>
</dbReference>
<organism evidence="2 3">
    <name type="scientific">Acacia crassicarpa</name>
    <name type="common">northern wattle</name>
    <dbReference type="NCBI Taxonomy" id="499986"/>
    <lineage>
        <taxon>Eukaryota</taxon>
        <taxon>Viridiplantae</taxon>
        <taxon>Streptophyta</taxon>
        <taxon>Embryophyta</taxon>
        <taxon>Tracheophyta</taxon>
        <taxon>Spermatophyta</taxon>
        <taxon>Magnoliopsida</taxon>
        <taxon>eudicotyledons</taxon>
        <taxon>Gunneridae</taxon>
        <taxon>Pentapetalae</taxon>
        <taxon>rosids</taxon>
        <taxon>fabids</taxon>
        <taxon>Fabales</taxon>
        <taxon>Fabaceae</taxon>
        <taxon>Caesalpinioideae</taxon>
        <taxon>mimosoid clade</taxon>
        <taxon>Acacieae</taxon>
        <taxon>Acacia</taxon>
    </lineage>
</organism>
<reference evidence="2" key="1">
    <citation type="submission" date="2023-10" db="EMBL/GenBank/DDBJ databases">
        <title>Chromosome-level genome of the transformable northern wattle, Acacia crassicarpa.</title>
        <authorList>
            <person name="Massaro I."/>
            <person name="Sinha N.R."/>
            <person name="Poethig S."/>
            <person name="Leichty A.R."/>
        </authorList>
    </citation>
    <scope>NUCLEOTIDE SEQUENCE</scope>
    <source>
        <strain evidence="2">Acra3RX</strain>
        <tissue evidence="2">Leaf</tissue>
    </source>
</reference>
<evidence type="ECO:0000313" key="3">
    <source>
        <dbReference type="Proteomes" id="UP001293593"/>
    </source>
</evidence>
<name>A0AAE1J947_9FABA</name>
<feature type="compositionally biased region" description="Acidic residues" evidence="1">
    <location>
        <begin position="398"/>
        <end position="408"/>
    </location>
</feature>
<keyword evidence="3" id="KW-1185">Reference proteome</keyword>
<dbReference type="Proteomes" id="UP001293593">
    <property type="component" value="Unassembled WGS sequence"/>
</dbReference>
<proteinExistence type="predicted"/>
<gene>
    <name evidence="2" type="ORF">QN277_029222</name>
</gene>
<dbReference type="AlphaFoldDB" id="A0AAE1J947"/>
<evidence type="ECO:0000313" key="2">
    <source>
        <dbReference type="EMBL" id="KAK4263864.1"/>
    </source>
</evidence>
<feature type="region of interest" description="Disordered" evidence="1">
    <location>
        <begin position="393"/>
        <end position="455"/>
    </location>
</feature>
<comment type="caution">
    <text evidence="2">The sequence shown here is derived from an EMBL/GenBank/DDBJ whole genome shotgun (WGS) entry which is preliminary data.</text>
</comment>
<sequence length="706" mass="78994">MELRSCGNLHYIQAIQGGATVKILNVTRGRPRLKFKEVIDIYGSSKSDNNVKVGRSCISEVERRTVKSESDADACSANDGNEDKVSEDCNFDNLTLKQIQERCKSQKRKHSQGLETSKRKIKTEASSSEEHFIENHVASDDSEFMETLSSWRSKLSENKKAKKRKCIKDQVCAVTQEVTSVVKSVVIQNSQESLSSRQNSTALVEVKVEVPESHWSDPWRMLCNTSNSFQACCWPEDSLGIVAIEEPEPARECVLGYELDYEWKEHADVTPLQIVWNTDTDVLTSDSKLINDQSQNLPAIEFENEESEECIMQPDLDSISSETINLDKDQNIDIYSNQPDSHITVTPLIANEEIHCVDLDNGGNDAFFSDCSVAEYTSVSEHGCNPDGSWNCGSDGDGSPDESQDCSSDDSPVSEEKQLPTSASFNEERHASEAIDEPISWESHQSSSKMHRPQRLLSGRKIISPSSQIKLCKAMQSIDLHDKEHTTCKGKLFFGEQTDDEKKDTAEELDVIEGARFTKHCSKIRKIPKPVERVSLSQGVQKSSFPSRSASRLSTGLTSMQSCARSAILFSQRQMHDAECLATKLTNELKSMKDIMATMLRSELCLTTPLRYKVNEARMAVKKATRVEETAKRSVSLMARDCNRFCKLMQLADEGSSASQDVVRNNNKSNKKIAFADEAGGRLCQVRFYENEEGSLVESDRKDITL</sequence>
<protein>
    <submittedName>
        <fullName evidence="2">Uncharacterized protein</fullName>
    </submittedName>
</protein>